<dbReference type="PANTHER" id="PTHR22901:SF0">
    <property type="entry name" value="SIALATE O-ACETYLESTERASE"/>
    <property type="match status" value="1"/>
</dbReference>
<feature type="signal peptide" evidence="2">
    <location>
        <begin position="1"/>
        <end position="24"/>
    </location>
</feature>
<evidence type="ECO:0000313" key="5">
    <source>
        <dbReference type="Proteomes" id="UP001193389"/>
    </source>
</evidence>
<feature type="chain" id="PRO_5024450694" evidence="2">
    <location>
        <begin position="25"/>
        <end position="474"/>
    </location>
</feature>
<dbReference type="InterPro" id="IPR039329">
    <property type="entry name" value="SIAE"/>
</dbReference>
<name>A0A5K7S605_9BACT</name>
<reference evidence="4" key="1">
    <citation type="journal article" date="2020" name="Int. J. Syst. Evol. Microbiol.">
        <title>Aquipluma nitroreducens gen. nov. sp. nov., a novel facultatively anaerobic bacterium isolated from a freshwater lake.</title>
        <authorList>
            <person name="Watanabe M."/>
            <person name="Kojima H."/>
            <person name="Fukui M."/>
        </authorList>
    </citation>
    <scope>NUCLEOTIDE SEQUENCE</scope>
    <source>
        <strain evidence="4">MeG22</strain>
    </source>
</reference>
<dbReference type="RefSeq" id="WP_318349953.1">
    <property type="nucleotide sequence ID" value="NZ_AP018694.1"/>
</dbReference>
<keyword evidence="1" id="KW-0378">Hydrolase</keyword>
<dbReference type="GO" id="GO:0005975">
    <property type="term" value="P:carbohydrate metabolic process"/>
    <property type="evidence" value="ECO:0007669"/>
    <property type="project" value="TreeGrafter"/>
</dbReference>
<accession>A0A5K7S605</accession>
<dbReference type="AlphaFoldDB" id="A0A5K7S605"/>
<dbReference type="Proteomes" id="UP001193389">
    <property type="component" value="Chromosome"/>
</dbReference>
<protein>
    <submittedName>
        <fullName evidence="4">Sialic acid-specific 9-O-acetylesterase</fullName>
    </submittedName>
</protein>
<dbReference type="PANTHER" id="PTHR22901">
    <property type="entry name" value="SIALATE O-ACETYLESTERASE"/>
    <property type="match status" value="1"/>
</dbReference>
<dbReference type="SUPFAM" id="SSF52266">
    <property type="entry name" value="SGNH hydrolase"/>
    <property type="match status" value="1"/>
</dbReference>
<keyword evidence="5" id="KW-1185">Reference proteome</keyword>
<proteinExistence type="predicted"/>
<evidence type="ECO:0000256" key="1">
    <source>
        <dbReference type="ARBA" id="ARBA00022801"/>
    </source>
</evidence>
<gene>
    <name evidence="4" type="ORF">AQPE_1067</name>
</gene>
<dbReference type="Gene3D" id="2.60.40.10">
    <property type="entry name" value="Immunoglobulins"/>
    <property type="match status" value="1"/>
</dbReference>
<organism evidence="4 5">
    <name type="scientific">Aquipluma nitroreducens</name>
    <dbReference type="NCBI Taxonomy" id="2010828"/>
    <lineage>
        <taxon>Bacteria</taxon>
        <taxon>Pseudomonadati</taxon>
        <taxon>Bacteroidota</taxon>
        <taxon>Bacteroidia</taxon>
        <taxon>Marinilabiliales</taxon>
        <taxon>Prolixibacteraceae</taxon>
        <taxon>Aquipluma</taxon>
    </lineage>
</organism>
<dbReference type="EMBL" id="AP018694">
    <property type="protein sequence ID" value="BBE16920.1"/>
    <property type="molecule type" value="Genomic_DNA"/>
</dbReference>
<dbReference type="InterPro" id="IPR036514">
    <property type="entry name" value="SGNH_hydro_sf"/>
</dbReference>
<dbReference type="InterPro" id="IPR013783">
    <property type="entry name" value="Ig-like_fold"/>
</dbReference>
<dbReference type="Pfam" id="PF03629">
    <property type="entry name" value="SASA"/>
    <property type="match status" value="1"/>
</dbReference>
<dbReference type="KEGG" id="anf:AQPE_1067"/>
<dbReference type="InterPro" id="IPR005181">
    <property type="entry name" value="SASA"/>
</dbReference>
<dbReference type="GO" id="GO:0001681">
    <property type="term" value="F:sialate O-acetylesterase activity"/>
    <property type="evidence" value="ECO:0007669"/>
    <property type="project" value="InterPro"/>
</dbReference>
<evidence type="ECO:0000259" key="3">
    <source>
        <dbReference type="Pfam" id="PF03629"/>
    </source>
</evidence>
<sequence>MKRTAFSMMTILLVIFFSVSQAFAEIKLPSIFCDNMVMQQQTQAAIWGKASKNATVSISTSWNGKSYSAKASADGSWKIQVVTPKAGGPYEITISDGKSLKLKNVLIGEVWVCSGQSNMEMPMKGYKNQPIMGGLDAIALSSNPNIRLFSVKKATSVEPLDDLTGGWKLCEPENVAEFSATAYYFGLMLNKVLKVPVGLINTSWGGTRIEPWISEMGCKNFDWVKLPEKKPVENLSQQTPTVLFNAMINPIVGYGMRGAIWYQGESNRNEPKEYQNLMPGLIENWRSLWGIGEFPFYFVQIAPFDYGPTGLSSAYLREAQLKASTAIKNIGMACIMDIAEKDCIHPAAKETGSKRLALLALAQTYGIKGIASQSPVLNEMKADAGVVKLTFDNAPNGLTSYGKELSCFELAGANKRFFPAKAFITGTGITLISPSVAEPVAVRYAFKDFIVGDLFSTEGLPVSSFRTDEWEPEK</sequence>
<feature type="domain" description="Sialate O-acetylesterase" evidence="3">
    <location>
        <begin position="109"/>
        <end position="346"/>
    </location>
</feature>
<keyword evidence="2" id="KW-0732">Signal</keyword>
<evidence type="ECO:0000256" key="2">
    <source>
        <dbReference type="SAM" id="SignalP"/>
    </source>
</evidence>
<evidence type="ECO:0000313" key="4">
    <source>
        <dbReference type="EMBL" id="BBE16920.1"/>
    </source>
</evidence>
<dbReference type="Gene3D" id="3.40.50.1110">
    <property type="entry name" value="SGNH hydrolase"/>
    <property type="match status" value="1"/>
</dbReference>